<keyword evidence="2" id="KW-1185">Reference proteome</keyword>
<dbReference type="Proteomes" id="UP001519307">
    <property type="component" value="Unassembled WGS sequence"/>
</dbReference>
<gene>
    <name evidence="1" type="ORF">J2Z42_002615</name>
</gene>
<accession>A0ABS4KV38</accession>
<sequence length="40" mass="4828">MLKFFGHMDFSKIRVNNFKAVFKNKTIYLKVKDKNRADSF</sequence>
<evidence type="ECO:0000313" key="1">
    <source>
        <dbReference type="EMBL" id="MBP2033902.1"/>
    </source>
</evidence>
<comment type="caution">
    <text evidence="1">The sequence shown here is derived from an EMBL/GenBank/DDBJ whole genome shotgun (WGS) entry which is preliminary data.</text>
</comment>
<organism evidence="1 2">
    <name type="scientific">Clostridium algifaecis</name>
    <dbReference type="NCBI Taxonomy" id="1472040"/>
    <lineage>
        <taxon>Bacteria</taxon>
        <taxon>Bacillati</taxon>
        <taxon>Bacillota</taxon>
        <taxon>Clostridia</taxon>
        <taxon>Eubacteriales</taxon>
        <taxon>Clostridiaceae</taxon>
        <taxon>Clostridium</taxon>
    </lineage>
</organism>
<proteinExistence type="predicted"/>
<dbReference type="EMBL" id="JAGGLM010000025">
    <property type="protein sequence ID" value="MBP2033902.1"/>
    <property type="molecule type" value="Genomic_DNA"/>
</dbReference>
<reference evidence="1 2" key="1">
    <citation type="submission" date="2021-03" db="EMBL/GenBank/DDBJ databases">
        <title>Genomic Encyclopedia of Type Strains, Phase IV (KMG-IV): sequencing the most valuable type-strain genomes for metagenomic binning, comparative biology and taxonomic classification.</title>
        <authorList>
            <person name="Goeker M."/>
        </authorList>
    </citation>
    <scope>NUCLEOTIDE SEQUENCE [LARGE SCALE GENOMIC DNA]</scope>
    <source>
        <strain evidence="1 2">DSM 28783</strain>
    </source>
</reference>
<protein>
    <submittedName>
        <fullName evidence="1">Uncharacterized protein</fullName>
    </submittedName>
</protein>
<evidence type="ECO:0000313" key="2">
    <source>
        <dbReference type="Proteomes" id="UP001519307"/>
    </source>
</evidence>
<name>A0ABS4KV38_9CLOT</name>